<organism evidence="1 2">
    <name type="scientific">Marinobacter halodurans</name>
    <dbReference type="NCBI Taxonomy" id="2528979"/>
    <lineage>
        <taxon>Bacteria</taxon>
        <taxon>Pseudomonadati</taxon>
        <taxon>Pseudomonadota</taxon>
        <taxon>Gammaproteobacteria</taxon>
        <taxon>Pseudomonadales</taxon>
        <taxon>Marinobacteraceae</taxon>
        <taxon>Marinobacter</taxon>
    </lineage>
</organism>
<comment type="caution">
    <text evidence="1">The sequence shown here is derived from an EMBL/GenBank/DDBJ whole genome shotgun (WGS) entry which is preliminary data.</text>
</comment>
<keyword evidence="2" id="KW-1185">Reference proteome</keyword>
<proteinExistence type="predicted"/>
<sequence>MRLPQFLDIEFVESHDACFPTAMAWSLADGAMKTVVIEPDETWLPDDADGLDVDLDYLQEQGVPLLELARELNDDLADQTIFVDGLDPDEGLVDLLFDTLRMPVPFELATVDHLIKHMPYEDLEDWRRELLFTHGLEPQLPESSVFALLMLARDGGLIPEGTDTGDL</sequence>
<evidence type="ECO:0000313" key="1">
    <source>
        <dbReference type="EMBL" id="TBW54620.1"/>
    </source>
</evidence>
<protein>
    <submittedName>
        <fullName evidence="1">Uncharacterized protein</fullName>
    </submittedName>
</protein>
<dbReference type="EMBL" id="SJDL01000020">
    <property type="protein sequence ID" value="TBW54620.1"/>
    <property type="molecule type" value="Genomic_DNA"/>
</dbReference>
<dbReference type="RefSeq" id="WP_131482366.1">
    <property type="nucleotide sequence ID" value="NZ_SJDL01000020.1"/>
</dbReference>
<name>A0ABY1ZIU4_9GAMM</name>
<reference evidence="1 2" key="1">
    <citation type="submission" date="2019-02" db="EMBL/GenBank/DDBJ databases">
        <title>Marinobacter halodurans sp. nov., a marine bacterium isolated from sea tidal flat.</title>
        <authorList>
            <person name="Yoo Y."/>
            <person name="Lee D.W."/>
            <person name="Kim B.S."/>
            <person name="Kim J.-J."/>
        </authorList>
    </citation>
    <scope>NUCLEOTIDE SEQUENCE [LARGE SCALE GENOMIC DNA]</scope>
    <source>
        <strain evidence="1 2">YJ-S3-2</strain>
    </source>
</reference>
<dbReference type="Proteomes" id="UP000313645">
    <property type="component" value="Unassembled WGS sequence"/>
</dbReference>
<gene>
    <name evidence="1" type="ORF">EZI54_13230</name>
</gene>
<evidence type="ECO:0000313" key="2">
    <source>
        <dbReference type="Proteomes" id="UP000313645"/>
    </source>
</evidence>
<accession>A0ABY1ZIU4</accession>